<gene>
    <name evidence="1" type="ORF">Dacsa_0469</name>
</gene>
<evidence type="ECO:0000313" key="2">
    <source>
        <dbReference type="Proteomes" id="UP000010482"/>
    </source>
</evidence>
<reference evidence="1" key="1">
    <citation type="submission" date="2012-04" db="EMBL/GenBank/DDBJ databases">
        <title>Finished genome of Dactylococcopsis salina PCC 8305.</title>
        <authorList>
            <consortium name="US DOE Joint Genome Institute"/>
            <person name="Gugger M."/>
            <person name="Coursin T."/>
            <person name="Rippka R."/>
            <person name="Tandeau De Marsac N."/>
            <person name="Huntemann M."/>
            <person name="Wei C.-L."/>
            <person name="Han J."/>
            <person name="Detter J.C."/>
            <person name="Han C."/>
            <person name="Tapia R."/>
            <person name="Daligault H."/>
            <person name="Chen A."/>
            <person name="Krypides N."/>
            <person name="Mavromatis K."/>
            <person name="Markowitz V."/>
            <person name="Szeto E."/>
            <person name="Ivanova N."/>
            <person name="Ovchinnikova G."/>
            <person name="Pagani I."/>
            <person name="Pati A."/>
            <person name="Goodwin L."/>
            <person name="Peters L."/>
            <person name="Pitluck S."/>
            <person name="Woyke T."/>
            <person name="Kerfeld C."/>
        </authorList>
    </citation>
    <scope>NUCLEOTIDE SEQUENCE [LARGE SCALE GENOMIC DNA]</scope>
    <source>
        <strain evidence="1">PCC 8305</strain>
    </source>
</reference>
<dbReference type="KEGG" id="dsl:Dacsa_0469"/>
<dbReference type="EMBL" id="CP003944">
    <property type="protein sequence ID" value="AFZ49256.1"/>
    <property type="molecule type" value="Genomic_DNA"/>
</dbReference>
<dbReference type="AlphaFoldDB" id="K9YQR2"/>
<protein>
    <submittedName>
        <fullName evidence="1">Uncharacterized protein</fullName>
    </submittedName>
</protein>
<sequence>MTSQLERMTREQVRDYLRHNPADDQAWEIFFQKLDESPKQKISSIQEFNQLLKEKTNPNQ</sequence>
<dbReference type="OrthoDB" id="428065at2"/>
<dbReference type="Proteomes" id="UP000010482">
    <property type="component" value="Chromosome"/>
</dbReference>
<keyword evidence="2" id="KW-1185">Reference proteome</keyword>
<dbReference type="InterPro" id="IPR054053">
    <property type="entry name" value="DUF6887"/>
</dbReference>
<proteinExistence type="predicted"/>
<dbReference type="Pfam" id="PF21826">
    <property type="entry name" value="DUF6887"/>
    <property type="match status" value="1"/>
</dbReference>
<dbReference type="HOGENOM" id="CLU_2971885_0_0_3"/>
<accession>K9YQR2</accession>
<name>K9YQR2_DACS8</name>
<organism evidence="1 2">
    <name type="scientific">Dactylococcopsis salina (strain PCC 8305)</name>
    <name type="common">Myxobactron salinum</name>
    <dbReference type="NCBI Taxonomy" id="13035"/>
    <lineage>
        <taxon>Bacteria</taxon>
        <taxon>Bacillati</taxon>
        <taxon>Cyanobacteriota</taxon>
        <taxon>Cyanophyceae</taxon>
        <taxon>Nodosilineales</taxon>
        <taxon>Cymatolegaceae</taxon>
        <taxon>Dactylococcopsis</taxon>
    </lineage>
</organism>
<dbReference type="RefSeq" id="WP_015228269.1">
    <property type="nucleotide sequence ID" value="NC_019780.1"/>
</dbReference>
<dbReference type="STRING" id="13035.Dacsa_0469"/>
<evidence type="ECO:0000313" key="1">
    <source>
        <dbReference type="EMBL" id="AFZ49256.1"/>
    </source>
</evidence>